<evidence type="ECO:0000259" key="1">
    <source>
        <dbReference type="SMART" id="SM00849"/>
    </source>
</evidence>
<dbReference type="SMART" id="SM00849">
    <property type="entry name" value="Lactamase_B"/>
    <property type="match status" value="1"/>
</dbReference>
<name>A0ABW8GP18_9PROT</name>
<evidence type="ECO:0000313" key="3">
    <source>
        <dbReference type="Proteomes" id="UP001617669"/>
    </source>
</evidence>
<accession>A0ABW8GP18</accession>
<dbReference type="PANTHER" id="PTHR28283">
    <property type="entry name" value="3',5'-CYCLIC-NUCLEOTIDE PHOSPHODIESTERASE 1"/>
    <property type="match status" value="1"/>
</dbReference>
<feature type="domain" description="Metallo-beta-lactamase" evidence="1">
    <location>
        <begin position="17"/>
        <end position="203"/>
    </location>
</feature>
<dbReference type="InterPro" id="IPR000396">
    <property type="entry name" value="Pdiesterase2"/>
</dbReference>
<comment type="caution">
    <text evidence="2">The sequence shown here is derived from an EMBL/GenBank/DDBJ whole genome shotgun (WGS) entry which is preliminary data.</text>
</comment>
<keyword evidence="3" id="KW-1185">Reference proteome</keyword>
<dbReference type="Pfam" id="PF12706">
    <property type="entry name" value="Lactamase_B_2"/>
    <property type="match status" value="1"/>
</dbReference>
<dbReference type="CDD" id="cd07735">
    <property type="entry name" value="class_II_PDE_MBL-fold"/>
    <property type="match status" value="1"/>
</dbReference>
<sequence length="257" mass="27757">MMVRVLGCSGGIGQGLRTTSLLVDDDILIDAGTGVGDLTLEQMASIDHVFLTHSHLDHVTFLPLLLDAVLGKREQPLTVHALPETIASLQTHLFNWQIWPDFSQIPTPEQPSLVYAPLAVGNVVEIGGRKISALPANHTVPAVGYLLDSGSGSLAFSGDSTSCDDFWQCLNQVDNLCHLIIETSFTNAEIALALVSRHYCPALLMSGLDQLQSQPQVWITHLKPGEGEAIMREIDQAMHVLKPQALQQGQTISISPA</sequence>
<dbReference type="InterPro" id="IPR036866">
    <property type="entry name" value="RibonucZ/Hydroxyglut_hydro"/>
</dbReference>
<dbReference type="PRINTS" id="PR00388">
    <property type="entry name" value="PDIESTERASE2"/>
</dbReference>
<evidence type="ECO:0000313" key="2">
    <source>
        <dbReference type="EMBL" id="MFJ5447180.1"/>
    </source>
</evidence>
<organism evidence="2 3">
    <name type="scientific">Methylobacillus methanolivorans</name>
    <dbReference type="NCBI Taxonomy" id="1848927"/>
    <lineage>
        <taxon>Bacteria</taxon>
        <taxon>Pseudomonadati</taxon>
        <taxon>Pseudomonadota</taxon>
        <taxon>Betaproteobacteria</taxon>
        <taxon>Nitrosomonadales</taxon>
        <taxon>Methylophilaceae</taxon>
        <taxon>Methylobacillus</taxon>
    </lineage>
</organism>
<dbReference type="InterPro" id="IPR001279">
    <property type="entry name" value="Metallo-B-lactamas"/>
</dbReference>
<gene>
    <name evidence="2" type="ORF">ACIKP9_13135</name>
</gene>
<protein>
    <submittedName>
        <fullName evidence="2">MBL fold metallo-hydrolase</fullName>
    </submittedName>
</protein>
<dbReference type="EMBL" id="JBIWXY010000003">
    <property type="protein sequence ID" value="MFJ5447180.1"/>
    <property type="molecule type" value="Genomic_DNA"/>
</dbReference>
<reference evidence="2 3" key="1">
    <citation type="submission" date="2024-11" db="EMBL/GenBank/DDBJ databases">
        <authorList>
            <person name="Kaparullina E.N."/>
            <person name="Delegan Y.A."/>
            <person name="Doronina N.V."/>
        </authorList>
    </citation>
    <scope>NUCLEOTIDE SEQUENCE [LARGE SCALE GENOMIC DNA]</scope>
    <source>
        <strain evidence="2 3">7sh_L</strain>
    </source>
</reference>
<dbReference type="Proteomes" id="UP001617669">
    <property type="component" value="Unassembled WGS sequence"/>
</dbReference>
<proteinExistence type="predicted"/>
<dbReference type="PANTHER" id="PTHR28283:SF1">
    <property type="entry name" value="3',5'-CYCLIC-NUCLEOTIDE PHOSPHODIESTERASE 1"/>
    <property type="match status" value="1"/>
</dbReference>
<dbReference type="RefSeq" id="WP_400883771.1">
    <property type="nucleotide sequence ID" value="NZ_JBIWXY010000003.1"/>
</dbReference>
<dbReference type="SUPFAM" id="SSF56281">
    <property type="entry name" value="Metallo-hydrolase/oxidoreductase"/>
    <property type="match status" value="1"/>
</dbReference>
<dbReference type="Gene3D" id="3.60.15.10">
    <property type="entry name" value="Ribonuclease Z/Hydroxyacylglutathione hydrolase-like"/>
    <property type="match status" value="1"/>
</dbReference>